<evidence type="ECO:0000313" key="3">
    <source>
        <dbReference type="EMBL" id="AIF00158.1"/>
    </source>
</evidence>
<dbReference type="PANTHER" id="PTHR11934:SF0">
    <property type="entry name" value="RIBOSE-5-PHOSPHATE ISOMERASE"/>
    <property type="match status" value="1"/>
</dbReference>
<dbReference type="SUPFAM" id="SSF75445">
    <property type="entry name" value="D-ribose-5-phosphate isomerase (RpiA), lid domain"/>
    <property type="match status" value="1"/>
</dbReference>
<dbReference type="GO" id="GO:0004751">
    <property type="term" value="F:ribose-5-phosphate isomerase activity"/>
    <property type="evidence" value="ECO:0007669"/>
    <property type="project" value="UniProtKB-UniRule"/>
</dbReference>
<name>A0A075GEP2_9ARCH</name>
<dbReference type="GO" id="GO:0009052">
    <property type="term" value="P:pentose-phosphate shunt, non-oxidative branch"/>
    <property type="evidence" value="ECO:0007669"/>
    <property type="project" value="InterPro"/>
</dbReference>
<dbReference type="Gene3D" id="3.40.50.1360">
    <property type="match status" value="1"/>
</dbReference>
<dbReference type="AlphaFoldDB" id="A0A075GEP2"/>
<dbReference type="CDD" id="cd01398">
    <property type="entry name" value="RPI_A"/>
    <property type="match status" value="1"/>
</dbReference>
<evidence type="ECO:0000256" key="2">
    <source>
        <dbReference type="NCBIfam" id="TIGR00021"/>
    </source>
</evidence>
<evidence type="ECO:0000256" key="1">
    <source>
        <dbReference type="ARBA" id="ARBA00023235"/>
    </source>
</evidence>
<proteinExistence type="predicted"/>
<dbReference type="Pfam" id="PF06026">
    <property type="entry name" value="Rib_5-P_isom_A"/>
    <property type="match status" value="1"/>
</dbReference>
<dbReference type="GO" id="GO:0006014">
    <property type="term" value="P:D-ribose metabolic process"/>
    <property type="evidence" value="ECO:0007669"/>
    <property type="project" value="TreeGrafter"/>
</dbReference>
<dbReference type="InterPro" id="IPR004788">
    <property type="entry name" value="Ribose5P_isomerase_type_A"/>
</dbReference>
<dbReference type="NCBIfam" id="NF001924">
    <property type="entry name" value="PRK00702.1"/>
    <property type="match status" value="1"/>
</dbReference>
<dbReference type="NCBIfam" id="TIGR00021">
    <property type="entry name" value="rpiA"/>
    <property type="match status" value="1"/>
</dbReference>
<dbReference type="SUPFAM" id="SSF100950">
    <property type="entry name" value="NagB/RpiA/CoA transferase-like"/>
    <property type="match status" value="1"/>
</dbReference>
<dbReference type="Gene3D" id="3.30.70.260">
    <property type="match status" value="1"/>
</dbReference>
<gene>
    <name evidence="3" type="primary">rpiA</name>
</gene>
<reference evidence="3" key="1">
    <citation type="journal article" date="2014" name="Genome Biol. Evol.">
        <title>Pangenome evidence for extensive interdomain horizontal transfer affecting lineage core and shell genes in uncultured planktonic thaumarchaeota and euryarchaeota.</title>
        <authorList>
            <person name="Deschamps P."/>
            <person name="Zivanovic Y."/>
            <person name="Moreira D."/>
            <person name="Rodriguez-Valera F."/>
            <person name="Lopez-Garcia P."/>
        </authorList>
    </citation>
    <scope>NUCLEOTIDE SEQUENCE</scope>
</reference>
<dbReference type="EMBL" id="KF900582">
    <property type="protein sequence ID" value="AIF00158.1"/>
    <property type="molecule type" value="Genomic_DNA"/>
</dbReference>
<organism evidence="3">
    <name type="scientific">uncultured marine thaumarchaeote KM3_12_C10</name>
    <dbReference type="NCBI Taxonomy" id="1455998"/>
    <lineage>
        <taxon>Archaea</taxon>
        <taxon>Nitrososphaerota</taxon>
        <taxon>environmental samples</taxon>
    </lineage>
</organism>
<protein>
    <recommendedName>
        <fullName evidence="2">Ribose 5-phosphate isomerase A</fullName>
        <ecNumber evidence="2">5.3.1.6</ecNumber>
    </recommendedName>
</protein>
<keyword evidence="1 3" id="KW-0413">Isomerase</keyword>
<dbReference type="GO" id="GO:0005829">
    <property type="term" value="C:cytosol"/>
    <property type="evidence" value="ECO:0007669"/>
    <property type="project" value="TreeGrafter"/>
</dbReference>
<dbReference type="InterPro" id="IPR037171">
    <property type="entry name" value="NagB/RpiA_transferase-like"/>
</dbReference>
<accession>A0A075GEP2</accession>
<sequence length="225" mass="24803">MSFDNAIKALSLDALKNVKDGQVIGLGSGRAATALVKSLSKYIKIKKIQVKCVPTSMQIKLIAEKVDLELIDVDQIDKIDIVFDGADQIDKNKFLIKGGGGALLRENILISAAKKVIIMADSSKFVKNFSRTVPIEVQPLARQIVWKKIEKLGGKPGLRVLDRGYPFVTENSNIILDCDFGIIKNPKILQQKLLNIAGVIEVGIFTRKPDIIYKAKENGKFDILT</sequence>
<dbReference type="PANTHER" id="PTHR11934">
    <property type="entry name" value="RIBOSE-5-PHOSPHATE ISOMERASE"/>
    <property type="match status" value="1"/>
</dbReference>
<dbReference type="EC" id="5.3.1.6" evidence="2"/>